<evidence type="ECO:0000313" key="2">
    <source>
        <dbReference type="Proteomes" id="UP000218334"/>
    </source>
</evidence>
<sequence>MGRTLFYTAPSSTSLTSCRVGRDLSKLTDTILDLKGYFASPAERKDIIMDVFLGRIHISRRWRSSSSAGQNCSCYIKRQLSSSSTCIELGKTVKLPMRTTKAWRGRSRWQTSKEITSANSGGMPGYSVLQTP</sequence>
<gene>
    <name evidence="1" type="ORF">ARMSODRAFT_69205</name>
</gene>
<name>A0A2H3C363_9AGAR</name>
<protein>
    <submittedName>
        <fullName evidence="1">Uncharacterized protein</fullName>
    </submittedName>
</protein>
<evidence type="ECO:0000313" key="1">
    <source>
        <dbReference type="EMBL" id="PBK71247.1"/>
    </source>
</evidence>
<dbReference type="EMBL" id="KZ293424">
    <property type="protein sequence ID" value="PBK71247.1"/>
    <property type="molecule type" value="Genomic_DNA"/>
</dbReference>
<dbReference type="Proteomes" id="UP000218334">
    <property type="component" value="Unassembled WGS sequence"/>
</dbReference>
<accession>A0A2H3C363</accession>
<organism evidence="1 2">
    <name type="scientific">Armillaria solidipes</name>
    <dbReference type="NCBI Taxonomy" id="1076256"/>
    <lineage>
        <taxon>Eukaryota</taxon>
        <taxon>Fungi</taxon>
        <taxon>Dikarya</taxon>
        <taxon>Basidiomycota</taxon>
        <taxon>Agaricomycotina</taxon>
        <taxon>Agaricomycetes</taxon>
        <taxon>Agaricomycetidae</taxon>
        <taxon>Agaricales</taxon>
        <taxon>Marasmiineae</taxon>
        <taxon>Physalacriaceae</taxon>
        <taxon>Armillaria</taxon>
    </lineage>
</organism>
<dbReference type="AlphaFoldDB" id="A0A2H3C363"/>
<keyword evidence="2" id="KW-1185">Reference proteome</keyword>
<reference evidence="2" key="1">
    <citation type="journal article" date="2017" name="Nat. Ecol. Evol.">
        <title>Genome expansion and lineage-specific genetic innovations in the forest pathogenic fungi Armillaria.</title>
        <authorList>
            <person name="Sipos G."/>
            <person name="Prasanna A.N."/>
            <person name="Walter M.C."/>
            <person name="O'Connor E."/>
            <person name="Balint B."/>
            <person name="Krizsan K."/>
            <person name="Kiss B."/>
            <person name="Hess J."/>
            <person name="Varga T."/>
            <person name="Slot J."/>
            <person name="Riley R."/>
            <person name="Boka B."/>
            <person name="Rigling D."/>
            <person name="Barry K."/>
            <person name="Lee J."/>
            <person name="Mihaltcheva S."/>
            <person name="LaButti K."/>
            <person name="Lipzen A."/>
            <person name="Waldron R."/>
            <person name="Moloney N.M."/>
            <person name="Sperisen C."/>
            <person name="Kredics L."/>
            <person name="Vagvoelgyi C."/>
            <person name="Patrignani A."/>
            <person name="Fitzpatrick D."/>
            <person name="Nagy I."/>
            <person name="Doyle S."/>
            <person name="Anderson J.B."/>
            <person name="Grigoriev I.V."/>
            <person name="Gueldener U."/>
            <person name="Muensterkoetter M."/>
            <person name="Nagy L.G."/>
        </authorList>
    </citation>
    <scope>NUCLEOTIDE SEQUENCE [LARGE SCALE GENOMIC DNA]</scope>
    <source>
        <strain evidence="2">28-4</strain>
    </source>
</reference>
<dbReference type="PROSITE" id="PS51257">
    <property type="entry name" value="PROKAR_LIPOPROTEIN"/>
    <property type="match status" value="1"/>
</dbReference>
<proteinExistence type="predicted"/>